<name>A0A0C2TLE8_AMAMK</name>
<dbReference type="HOGENOM" id="CLU_2605546_0_0_1"/>
<organism evidence="1 2">
    <name type="scientific">Amanita muscaria (strain Koide BX008)</name>
    <dbReference type="NCBI Taxonomy" id="946122"/>
    <lineage>
        <taxon>Eukaryota</taxon>
        <taxon>Fungi</taxon>
        <taxon>Dikarya</taxon>
        <taxon>Basidiomycota</taxon>
        <taxon>Agaricomycotina</taxon>
        <taxon>Agaricomycetes</taxon>
        <taxon>Agaricomycetidae</taxon>
        <taxon>Agaricales</taxon>
        <taxon>Pluteineae</taxon>
        <taxon>Amanitaceae</taxon>
        <taxon>Amanita</taxon>
    </lineage>
</organism>
<keyword evidence="2" id="KW-1185">Reference proteome</keyword>
<sequence>MGTLCPDLRLALPSPSFHLLSSTDNLYHRTDLTYARHYQGKADAGDTAHSFPGKVNGHLVLPLSWAPGLSTKSTLNPTV</sequence>
<gene>
    <name evidence="1" type="ORF">M378DRAFT_159180</name>
</gene>
<dbReference type="EMBL" id="KN818230">
    <property type="protein sequence ID" value="KIL67944.1"/>
    <property type="molecule type" value="Genomic_DNA"/>
</dbReference>
<evidence type="ECO:0000313" key="1">
    <source>
        <dbReference type="EMBL" id="KIL67944.1"/>
    </source>
</evidence>
<dbReference type="AlphaFoldDB" id="A0A0C2TLE8"/>
<accession>A0A0C2TLE8</accession>
<proteinExistence type="predicted"/>
<protein>
    <submittedName>
        <fullName evidence="1">Uncharacterized protein</fullName>
    </submittedName>
</protein>
<dbReference type="Proteomes" id="UP000054549">
    <property type="component" value="Unassembled WGS sequence"/>
</dbReference>
<evidence type="ECO:0000313" key="2">
    <source>
        <dbReference type="Proteomes" id="UP000054549"/>
    </source>
</evidence>
<reference evidence="1 2" key="1">
    <citation type="submission" date="2014-04" db="EMBL/GenBank/DDBJ databases">
        <title>Evolutionary Origins and Diversification of the Mycorrhizal Mutualists.</title>
        <authorList>
            <consortium name="DOE Joint Genome Institute"/>
            <consortium name="Mycorrhizal Genomics Consortium"/>
            <person name="Kohler A."/>
            <person name="Kuo A."/>
            <person name="Nagy L.G."/>
            <person name="Floudas D."/>
            <person name="Copeland A."/>
            <person name="Barry K.W."/>
            <person name="Cichocki N."/>
            <person name="Veneault-Fourrey C."/>
            <person name="LaButti K."/>
            <person name="Lindquist E.A."/>
            <person name="Lipzen A."/>
            <person name="Lundell T."/>
            <person name="Morin E."/>
            <person name="Murat C."/>
            <person name="Riley R."/>
            <person name="Ohm R."/>
            <person name="Sun H."/>
            <person name="Tunlid A."/>
            <person name="Henrissat B."/>
            <person name="Grigoriev I.V."/>
            <person name="Hibbett D.S."/>
            <person name="Martin F."/>
        </authorList>
    </citation>
    <scope>NUCLEOTIDE SEQUENCE [LARGE SCALE GENOMIC DNA]</scope>
    <source>
        <strain evidence="1 2">Koide BX008</strain>
    </source>
</reference>
<dbReference type="InParanoid" id="A0A0C2TLE8"/>